<keyword evidence="2" id="KW-1185">Reference proteome</keyword>
<organism evidence="1 2">
    <name type="scientific">Amaricoccus solimangrovi</name>
    <dbReference type="NCBI Taxonomy" id="2589815"/>
    <lineage>
        <taxon>Bacteria</taxon>
        <taxon>Pseudomonadati</taxon>
        <taxon>Pseudomonadota</taxon>
        <taxon>Alphaproteobacteria</taxon>
        <taxon>Rhodobacterales</taxon>
        <taxon>Paracoccaceae</taxon>
        <taxon>Amaricoccus</taxon>
    </lineage>
</organism>
<gene>
    <name evidence="1" type="ORF">FJM51_13130</name>
</gene>
<proteinExistence type="predicted"/>
<protein>
    <recommendedName>
        <fullName evidence="3">Glycosyltransferase family 2 protein</fullName>
    </recommendedName>
</protein>
<name>A0A501WM44_9RHOB</name>
<evidence type="ECO:0000313" key="1">
    <source>
        <dbReference type="EMBL" id="TPE49902.1"/>
    </source>
</evidence>
<comment type="caution">
    <text evidence="1">The sequence shown here is derived from an EMBL/GenBank/DDBJ whole genome shotgun (WGS) entry which is preliminary data.</text>
</comment>
<dbReference type="RefSeq" id="WP_140454600.1">
    <property type="nucleotide sequence ID" value="NZ_VFRP01000012.1"/>
</dbReference>
<sequence length="322" mass="35454">MTRRSITMVAGRDALGYAEVAIGSLLANCRDPIRFTILTDGPAEKRAYAELLARLPSDTPRAVHDAAECDARAEAAFRAHPALRAFRRGHPCWRKITDPTLFAAPGAEIVVLDPDLVFPNPFTFEPAPPGRLLLMRQRRHCLLPAEVVRAAFRAGYALVHHTDIGVAQHGPLPWDWIEEAIARIGGESLPRVAHVESILWAMIAARIGGGYLSPRAWACWERSAGKRLLMLAGLGGPGLLRLERAHRLKCFHASSGAKDWLAEAARRGIPRPGAPRLAPTPVEPFVTISPEEFERGERAKARYHAATRRLRLRDPFHPAPAP</sequence>
<dbReference type="Proteomes" id="UP000319255">
    <property type="component" value="Unassembled WGS sequence"/>
</dbReference>
<dbReference type="AlphaFoldDB" id="A0A501WM44"/>
<accession>A0A501WM44</accession>
<reference evidence="1 2" key="1">
    <citation type="submission" date="2019-06" db="EMBL/GenBank/DDBJ databases">
        <title>A novel bacterium of genus Amaricoccus, isolated from marine sediment.</title>
        <authorList>
            <person name="Huang H."/>
            <person name="Mo K."/>
            <person name="Hu Y."/>
        </authorList>
    </citation>
    <scope>NUCLEOTIDE SEQUENCE [LARGE SCALE GENOMIC DNA]</scope>
    <source>
        <strain evidence="1 2">HB172011</strain>
    </source>
</reference>
<dbReference type="OrthoDB" id="111634at2"/>
<dbReference type="EMBL" id="VFRP01000012">
    <property type="protein sequence ID" value="TPE49902.1"/>
    <property type="molecule type" value="Genomic_DNA"/>
</dbReference>
<evidence type="ECO:0000313" key="2">
    <source>
        <dbReference type="Proteomes" id="UP000319255"/>
    </source>
</evidence>
<evidence type="ECO:0008006" key="3">
    <source>
        <dbReference type="Google" id="ProtNLM"/>
    </source>
</evidence>